<dbReference type="PROSITE" id="PS50005">
    <property type="entry name" value="TPR"/>
    <property type="match status" value="6"/>
</dbReference>
<proteinExistence type="predicted"/>
<feature type="region of interest" description="Disordered" evidence="7">
    <location>
        <begin position="201"/>
        <end position="264"/>
    </location>
</feature>
<dbReference type="InterPro" id="IPR019734">
    <property type="entry name" value="TPR_rpt"/>
</dbReference>
<keyword evidence="4 6" id="KW-0802">TPR repeat</keyword>
<dbReference type="FunFam" id="1.25.40.10:FF:000020">
    <property type="entry name" value="Stress-induced phosphoprotein 1"/>
    <property type="match status" value="1"/>
</dbReference>
<dbReference type="AlphaFoldDB" id="A0AAF0YGC1"/>
<dbReference type="InterPro" id="IPR041243">
    <property type="entry name" value="STI1/HOP_DP"/>
</dbReference>
<keyword evidence="3" id="KW-0677">Repeat</keyword>
<evidence type="ECO:0000313" key="10">
    <source>
        <dbReference type="Proteomes" id="UP000827549"/>
    </source>
</evidence>
<evidence type="ECO:0000256" key="6">
    <source>
        <dbReference type="PROSITE-ProRule" id="PRU00339"/>
    </source>
</evidence>
<dbReference type="FunFam" id="1.10.260.100:FF:000002">
    <property type="entry name" value="Stress-induced-phosphoprotein 1 (Hsp70/Hsp90-organizing)"/>
    <property type="match status" value="1"/>
</dbReference>
<dbReference type="Proteomes" id="UP000827549">
    <property type="component" value="Chromosome 7"/>
</dbReference>
<accession>A0AAF0YGC1</accession>
<feature type="repeat" description="TPR" evidence="6">
    <location>
        <begin position="397"/>
        <end position="430"/>
    </location>
</feature>
<comment type="subcellular location">
    <subcellularLocation>
        <location evidence="1">Cytoplasm</location>
    </subcellularLocation>
</comment>
<dbReference type="Gene3D" id="1.25.40.10">
    <property type="entry name" value="Tetratricopeptide repeat domain"/>
    <property type="match status" value="3"/>
</dbReference>
<dbReference type="GeneID" id="87812544"/>
<dbReference type="FunFam" id="1.10.260.100:FF:000004">
    <property type="entry name" value="Putative stress-induced-phosphoprotein 1"/>
    <property type="match status" value="1"/>
</dbReference>
<dbReference type="PANTHER" id="PTHR22904:SF523">
    <property type="entry name" value="STRESS-INDUCED-PHOSPHOPROTEIN 1"/>
    <property type="match status" value="1"/>
</dbReference>
<organism evidence="9 10">
    <name type="scientific">Vanrija pseudolonga</name>
    <dbReference type="NCBI Taxonomy" id="143232"/>
    <lineage>
        <taxon>Eukaryota</taxon>
        <taxon>Fungi</taxon>
        <taxon>Dikarya</taxon>
        <taxon>Basidiomycota</taxon>
        <taxon>Agaricomycotina</taxon>
        <taxon>Tremellomycetes</taxon>
        <taxon>Trichosporonales</taxon>
        <taxon>Trichosporonaceae</taxon>
        <taxon>Vanrija</taxon>
    </lineage>
</organism>
<feature type="compositionally biased region" description="Low complexity" evidence="7">
    <location>
        <begin position="214"/>
        <end position="235"/>
    </location>
</feature>
<dbReference type="GO" id="GO:0051879">
    <property type="term" value="F:Hsp90 protein binding"/>
    <property type="evidence" value="ECO:0007669"/>
    <property type="project" value="TreeGrafter"/>
</dbReference>
<evidence type="ECO:0000259" key="8">
    <source>
        <dbReference type="SMART" id="SM00727"/>
    </source>
</evidence>
<evidence type="ECO:0000256" key="2">
    <source>
        <dbReference type="ARBA" id="ARBA00022490"/>
    </source>
</evidence>
<keyword evidence="2" id="KW-0963">Cytoplasm</keyword>
<feature type="repeat" description="TPR" evidence="6">
    <location>
        <begin position="262"/>
        <end position="295"/>
    </location>
</feature>
<dbReference type="SMART" id="SM00028">
    <property type="entry name" value="TPR"/>
    <property type="match status" value="9"/>
</dbReference>
<feature type="domain" description="STI1" evidence="8">
    <location>
        <begin position="534"/>
        <end position="573"/>
    </location>
</feature>
<evidence type="ECO:0000256" key="4">
    <source>
        <dbReference type="ARBA" id="ARBA00022803"/>
    </source>
</evidence>
<feature type="repeat" description="TPR" evidence="6">
    <location>
        <begin position="71"/>
        <end position="104"/>
    </location>
</feature>
<evidence type="ECO:0000313" key="9">
    <source>
        <dbReference type="EMBL" id="WOO85897.1"/>
    </source>
</evidence>
<dbReference type="GO" id="GO:0005737">
    <property type="term" value="C:cytoplasm"/>
    <property type="evidence" value="ECO:0007669"/>
    <property type="project" value="UniProtKB-SubCell"/>
</dbReference>
<feature type="domain" description="STI1" evidence="8">
    <location>
        <begin position="138"/>
        <end position="180"/>
    </location>
</feature>
<dbReference type="SUPFAM" id="SSF48452">
    <property type="entry name" value="TPR-like"/>
    <property type="match status" value="3"/>
</dbReference>
<dbReference type="SMART" id="SM00727">
    <property type="entry name" value="STI1"/>
    <property type="match status" value="2"/>
</dbReference>
<evidence type="ECO:0000256" key="1">
    <source>
        <dbReference type="ARBA" id="ARBA00004496"/>
    </source>
</evidence>
<dbReference type="GO" id="GO:0042030">
    <property type="term" value="F:ATPase inhibitor activity"/>
    <property type="evidence" value="ECO:0007669"/>
    <property type="project" value="UniProtKB-ARBA"/>
</dbReference>
<dbReference type="InterPro" id="IPR011990">
    <property type="entry name" value="TPR-like_helical_dom_sf"/>
</dbReference>
<feature type="repeat" description="TPR" evidence="6">
    <location>
        <begin position="337"/>
        <end position="370"/>
    </location>
</feature>
<evidence type="ECO:0000256" key="5">
    <source>
        <dbReference type="ARBA" id="ARBA00064323"/>
    </source>
</evidence>
<dbReference type="RefSeq" id="XP_062631923.1">
    <property type="nucleotide sequence ID" value="XM_062775939.1"/>
</dbReference>
<reference evidence="9" key="1">
    <citation type="submission" date="2023-10" db="EMBL/GenBank/DDBJ databases">
        <authorList>
            <person name="Noh H."/>
        </authorList>
    </citation>
    <scope>NUCLEOTIDE SEQUENCE</scope>
    <source>
        <strain evidence="9">DUCC4014</strain>
    </source>
</reference>
<dbReference type="Pfam" id="PF17830">
    <property type="entry name" value="STI1-HOP_DP"/>
    <property type="match status" value="2"/>
</dbReference>
<sequence length="585" mass="63998">MSAEQLKAEANKAFSAKDYPNATKLYSQAIELDPTNHVLFSNRSASKAGAKDYKGALEDADKTIELNPAFAKGYARKGAALHGLREYPDAVMAYEAGLQKEPDNAILKKGLDEVKNAMDRDAFSGPGGDMGLGKLFSDPNLVSKLQNNPKTAEFMKDPAFASKIAALQTSGGQPDVQSLFGDTRMLTVLGVLMGVDIDAMERPEGSDATPPGFQQQPPQASSSSSAPPRAASPKKASPPPPAPKDEPMDVEPSPDAEAKKEADELKVKGNAAYKARKFDEAIDLYSKAWETYPKDVAYLSNLSAVYFEKGDYQKAIETAEKAVEEGRELRADYKVIARAYGRIGTSYTKLNDLDNAIKFYQKSLTEHRTPDILAKLREVEKAKAESARLAYLDPAKADEAREEGNAAFKAGNFADAVKAYSEAIKRGPTDPRSYTNRAAAYTKLLALPEALKDANEAIKQDPTFIKAYIRKALVQQGMKDHTAALETLQKAAEADKDHKHTNELQSNMAKVMGELQTQRSTETDEQTYERAMRDPEVQQIMSDPIMRQILSDAQQNPAALQDHMKNPSVAAKIQKLINAGIIRTR</sequence>
<dbReference type="Pfam" id="PF13181">
    <property type="entry name" value="TPR_8"/>
    <property type="match status" value="1"/>
</dbReference>
<keyword evidence="10" id="KW-1185">Reference proteome</keyword>
<protein>
    <submittedName>
        <fullName evidence="9">Heat shock protein sti1</fullName>
    </submittedName>
</protein>
<dbReference type="Pfam" id="PF13424">
    <property type="entry name" value="TPR_12"/>
    <property type="match status" value="1"/>
</dbReference>
<evidence type="ECO:0000256" key="3">
    <source>
        <dbReference type="ARBA" id="ARBA00022737"/>
    </source>
</evidence>
<dbReference type="Gene3D" id="1.10.260.100">
    <property type="match status" value="2"/>
</dbReference>
<dbReference type="EMBL" id="CP086720">
    <property type="protein sequence ID" value="WOO85897.1"/>
    <property type="molecule type" value="Genomic_DNA"/>
</dbReference>
<gene>
    <name evidence="9" type="primary">sti1</name>
    <name evidence="9" type="ORF">LOC62_07G009381</name>
</gene>
<feature type="repeat" description="TPR" evidence="6">
    <location>
        <begin position="3"/>
        <end position="36"/>
    </location>
</feature>
<feature type="repeat" description="TPR" evidence="6">
    <location>
        <begin position="296"/>
        <end position="329"/>
    </location>
</feature>
<keyword evidence="9" id="KW-0346">Stress response</keyword>
<dbReference type="InterPro" id="IPR006636">
    <property type="entry name" value="STI1_HS-bd"/>
</dbReference>
<dbReference type="Pfam" id="PF13432">
    <property type="entry name" value="TPR_16"/>
    <property type="match status" value="1"/>
</dbReference>
<evidence type="ECO:0000256" key="7">
    <source>
        <dbReference type="SAM" id="MobiDB-lite"/>
    </source>
</evidence>
<name>A0AAF0YGC1_9TREE</name>
<comment type="subunit">
    <text evidence="5">Part of a larger complex that includes HSP70, HSP90, and immunophilins.</text>
</comment>
<dbReference type="PANTHER" id="PTHR22904">
    <property type="entry name" value="TPR REPEAT CONTAINING PROTEIN"/>
    <property type="match status" value="1"/>
</dbReference>
<dbReference type="FunFam" id="1.25.40.10:FF:000010">
    <property type="entry name" value="Stress-induced phosphoprotein 1"/>
    <property type="match status" value="1"/>
</dbReference>